<protein>
    <recommendedName>
        <fullName evidence="2">CHAT domain-containing protein</fullName>
    </recommendedName>
</protein>
<evidence type="ECO:0000313" key="1">
    <source>
        <dbReference type="EMBL" id="GAH12920.1"/>
    </source>
</evidence>
<evidence type="ECO:0008006" key="2">
    <source>
        <dbReference type="Google" id="ProtNLM"/>
    </source>
</evidence>
<dbReference type="AlphaFoldDB" id="X1DXH8"/>
<organism evidence="1">
    <name type="scientific">marine sediment metagenome</name>
    <dbReference type="NCBI Taxonomy" id="412755"/>
    <lineage>
        <taxon>unclassified sequences</taxon>
        <taxon>metagenomes</taxon>
        <taxon>ecological metagenomes</taxon>
    </lineage>
</organism>
<sequence>SANRTSVKDNLMCYKDIRYITGVGHGSYGCYTGHNANRVFEIGDYLTKEVKDRVIHLFSCGTARDLGPDFVTKGCLAFFGYTEAFFFMGDDREIFFRCDSEIDLGFVSGLNAKKVYENTKKIFEDAIDELNDGGHYYIAAILQNDLNILKCPSIGSEWGNETAII</sequence>
<dbReference type="EMBL" id="BART01031304">
    <property type="protein sequence ID" value="GAH12920.1"/>
    <property type="molecule type" value="Genomic_DNA"/>
</dbReference>
<feature type="non-terminal residue" evidence="1">
    <location>
        <position position="1"/>
    </location>
</feature>
<name>X1DXH8_9ZZZZ</name>
<proteinExistence type="predicted"/>
<comment type="caution">
    <text evidence="1">The sequence shown here is derived from an EMBL/GenBank/DDBJ whole genome shotgun (WGS) entry which is preliminary data.</text>
</comment>
<accession>X1DXH8</accession>
<gene>
    <name evidence="1" type="ORF">S01H4_54403</name>
</gene>
<reference evidence="1" key="1">
    <citation type="journal article" date="2014" name="Front. Microbiol.">
        <title>High frequency of phylogenetically diverse reductive dehalogenase-homologous genes in deep subseafloor sedimentary metagenomes.</title>
        <authorList>
            <person name="Kawai M."/>
            <person name="Futagami T."/>
            <person name="Toyoda A."/>
            <person name="Takaki Y."/>
            <person name="Nishi S."/>
            <person name="Hori S."/>
            <person name="Arai W."/>
            <person name="Tsubouchi T."/>
            <person name="Morono Y."/>
            <person name="Uchiyama I."/>
            <person name="Ito T."/>
            <person name="Fujiyama A."/>
            <person name="Inagaki F."/>
            <person name="Takami H."/>
        </authorList>
    </citation>
    <scope>NUCLEOTIDE SEQUENCE</scope>
    <source>
        <strain evidence="1">Expedition CK06-06</strain>
    </source>
</reference>